<organism evidence="4 5">
    <name type="scientific">Thlaspi arvense</name>
    <name type="common">Field penny-cress</name>
    <dbReference type="NCBI Taxonomy" id="13288"/>
    <lineage>
        <taxon>Eukaryota</taxon>
        <taxon>Viridiplantae</taxon>
        <taxon>Streptophyta</taxon>
        <taxon>Embryophyta</taxon>
        <taxon>Tracheophyta</taxon>
        <taxon>Spermatophyta</taxon>
        <taxon>Magnoliopsida</taxon>
        <taxon>eudicotyledons</taxon>
        <taxon>Gunneridae</taxon>
        <taxon>Pentapetalae</taxon>
        <taxon>rosids</taxon>
        <taxon>malvids</taxon>
        <taxon>Brassicales</taxon>
        <taxon>Brassicaceae</taxon>
        <taxon>Thlaspideae</taxon>
        <taxon>Thlaspi</taxon>
    </lineage>
</organism>
<accession>A0AAU9RWX4</accession>
<dbReference type="Proteomes" id="UP000836841">
    <property type="component" value="Unassembled WGS sequence"/>
</dbReference>
<dbReference type="PANTHER" id="PTHR12329:SF16">
    <property type="entry name" value="BAG FAMILY MOLECULAR CHAPERONE REGULATOR 1"/>
    <property type="match status" value="1"/>
</dbReference>
<evidence type="ECO:0000256" key="1">
    <source>
        <dbReference type="ARBA" id="ARBA00023186"/>
    </source>
</evidence>
<dbReference type="SMART" id="SM00264">
    <property type="entry name" value="BAG"/>
    <property type="match status" value="1"/>
</dbReference>
<dbReference type="InterPro" id="IPR003103">
    <property type="entry name" value="BAG_domain"/>
</dbReference>
<feature type="domain" description="BAG" evidence="3">
    <location>
        <begin position="158"/>
        <end position="246"/>
    </location>
</feature>
<dbReference type="EMBL" id="CAJVSB020000337">
    <property type="protein sequence ID" value="CAH2049751.1"/>
    <property type="molecule type" value="Genomic_DNA"/>
</dbReference>
<evidence type="ECO:0000313" key="5">
    <source>
        <dbReference type="Proteomes" id="UP000836841"/>
    </source>
</evidence>
<evidence type="ECO:0000256" key="2">
    <source>
        <dbReference type="SAM" id="MobiDB-lite"/>
    </source>
</evidence>
<dbReference type="PANTHER" id="PTHR12329">
    <property type="entry name" value="BCL2-ASSOCIATED ATHANOGENE"/>
    <property type="match status" value="1"/>
</dbReference>
<dbReference type="Gene3D" id="1.20.58.120">
    <property type="entry name" value="BAG domain"/>
    <property type="match status" value="1"/>
</dbReference>
<feature type="compositionally biased region" description="Polar residues" evidence="2">
    <location>
        <begin position="1"/>
        <end position="10"/>
    </location>
</feature>
<name>A0AAU9RWX4_THLAR</name>
<keyword evidence="5" id="KW-1185">Reference proteome</keyword>
<evidence type="ECO:0000259" key="3">
    <source>
        <dbReference type="PROSITE" id="PS51035"/>
    </source>
</evidence>
<dbReference type="GO" id="GO:0000774">
    <property type="term" value="F:adenyl-nucleotide exchange factor activity"/>
    <property type="evidence" value="ECO:0007669"/>
    <property type="project" value="TreeGrafter"/>
</dbReference>
<dbReference type="InterPro" id="IPR039773">
    <property type="entry name" value="BAG_chaperone_regulator"/>
</dbReference>
<dbReference type="SUPFAM" id="SSF63491">
    <property type="entry name" value="BAG domain"/>
    <property type="match status" value="1"/>
</dbReference>
<evidence type="ECO:0000313" key="4">
    <source>
        <dbReference type="EMBL" id="CAH2049751.1"/>
    </source>
</evidence>
<feature type="region of interest" description="Disordered" evidence="2">
    <location>
        <begin position="1"/>
        <end position="20"/>
    </location>
</feature>
<dbReference type="GO" id="GO:0050821">
    <property type="term" value="P:protein stabilization"/>
    <property type="evidence" value="ECO:0007669"/>
    <property type="project" value="TreeGrafter"/>
</dbReference>
<dbReference type="InterPro" id="IPR036533">
    <property type="entry name" value="BAG_dom_sf"/>
</dbReference>
<comment type="caution">
    <text evidence="4">The sequence shown here is derived from an EMBL/GenBank/DDBJ whole genome shotgun (WGS) entry which is preliminary data.</text>
</comment>
<proteinExistence type="predicted"/>
<protein>
    <recommendedName>
        <fullName evidence="3">BAG domain-containing protein</fullName>
    </recommendedName>
</protein>
<dbReference type="Pfam" id="PF02179">
    <property type="entry name" value="BAG"/>
    <property type="match status" value="1"/>
</dbReference>
<reference evidence="4 5" key="1">
    <citation type="submission" date="2022-03" db="EMBL/GenBank/DDBJ databases">
        <authorList>
            <person name="Nunn A."/>
            <person name="Chopra R."/>
            <person name="Nunn A."/>
            <person name="Contreras Garrido A."/>
        </authorList>
    </citation>
    <scope>NUCLEOTIDE SEQUENCE [LARGE SCALE GENOMIC DNA]</scope>
</reference>
<keyword evidence="1" id="KW-0143">Chaperone</keyword>
<dbReference type="GO" id="GO:0005737">
    <property type="term" value="C:cytoplasm"/>
    <property type="evidence" value="ECO:0007669"/>
    <property type="project" value="TreeGrafter"/>
</dbReference>
<sequence>MKRSSSSLKRSNGGVENSGHRNNDVAIIDWELRPGGMLVQKRSGVGSDSGGASSGGPMIKIKVSHGSSHHDITVPAQSTFAFELESSLVFDGYLGSLNSIRFGQSSAYKTKLMLSSCFWFIEGDLKKALARETDLSKVILLEDPASKERKLQEMKRNAYENIARVHLEVDKLSDKSICLQIIVVALEMAVANGGKVANNEFVLLTELFMVQLLKLDSIEADGEAKVQRRAEVRRIQNFVDALDSLKARNSNPFNTGNAPGLVNTKWETFDSVVGSLSPPNPRQFSAKVTKEWELFS</sequence>
<gene>
    <name evidence="4" type="ORF">TAV2_LOCUS8399</name>
</gene>
<dbReference type="AlphaFoldDB" id="A0AAU9RWX4"/>
<dbReference type="PROSITE" id="PS51035">
    <property type="entry name" value="BAG"/>
    <property type="match status" value="1"/>
</dbReference>
<dbReference type="GO" id="GO:0051087">
    <property type="term" value="F:protein-folding chaperone binding"/>
    <property type="evidence" value="ECO:0007669"/>
    <property type="project" value="InterPro"/>
</dbReference>